<keyword evidence="1" id="KW-0472">Membrane</keyword>
<dbReference type="Proteomes" id="UP000631670">
    <property type="component" value="Unassembled WGS sequence"/>
</dbReference>
<evidence type="ECO:0000313" key="2">
    <source>
        <dbReference type="EMBL" id="MBE1501035.1"/>
    </source>
</evidence>
<dbReference type="EMBL" id="JADBEG010000001">
    <property type="protein sequence ID" value="MBE1501035.1"/>
    <property type="molecule type" value="Genomic_DNA"/>
</dbReference>
<proteinExistence type="predicted"/>
<evidence type="ECO:0000313" key="3">
    <source>
        <dbReference type="Proteomes" id="UP000631670"/>
    </source>
</evidence>
<evidence type="ECO:0000256" key="1">
    <source>
        <dbReference type="SAM" id="Phobius"/>
    </source>
</evidence>
<comment type="caution">
    <text evidence="2">The sequence shown here is derived from an EMBL/GenBank/DDBJ whole genome shotgun (WGS) entry which is preliminary data.</text>
</comment>
<dbReference type="RefSeq" id="WP_158104271.1">
    <property type="nucleotide sequence ID" value="NZ_JADBEG010000001.1"/>
</dbReference>
<sequence>MPVVEDPGGLVATQLAWLGVGGLLVSVAVTATVGERRRVRNATTR</sequence>
<keyword evidence="1" id="KW-0812">Transmembrane</keyword>
<gene>
    <name evidence="2" type="ORF">H4696_008135</name>
</gene>
<organism evidence="2 3">
    <name type="scientific">Amycolatopsis lexingtonensis</name>
    <dbReference type="NCBI Taxonomy" id="218822"/>
    <lineage>
        <taxon>Bacteria</taxon>
        <taxon>Bacillati</taxon>
        <taxon>Actinomycetota</taxon>
        <taxon>Actinomycetes</taxon>
        <taxon>Pseudonocardiales</taxon>
        <taxon>Pseudonocardiaceae</taxon>
        <taxon>Amycolatopsis</taxon>
    </lineage>
</organism>
<keyword evidence="1" id="KW-1133">Transmembrane helix</keyword>
<protein>
    <submittedName>
        <fullName evidence="2">Uncharacterized protein</fullName>
    </submittedName>
</protein>
<name>A0ABR9ICX2_9PSEU</name>
<feature type="transmembrane region" description="Helical" evidence="1">
    <location>
        <begin position="15"/>
        <end position="34"/>
    </location>
</feature>
<reference evidence="2 3" key="1">
    <citation type="submission" date="2020-10" db="EMBL/GenBank/DDBJ databases">
        <title>Sequencing the genomes of 1000 actinobacteria strains.</title>
        <authorList>
            <person name="Klenk H.-P."/>
        </authorList>
    </citation>
    <scope>NUCLEOTIDE SEQUENCE [LARGE SCALE GENOMIC DNA]</scope>
    <source>
        <strain evidence="2 3">DSM 44653</strain>
    </source>
</reference>
<keyword evidence="3" id="KW-1185">Reference proteome</keyword>
<accession>A0ABR9ICX2</accession>